<proteinExistence type="predicted"/>
<dbReference type="AlphaFoldDB" id="A0A0F9AW26"/>
<gene>
    <name evidence="1" type="ORF">LCGC14_2602530</name>
</gene>
<organism evidence="1">
    <name type="scientific">marine sediment metagenome</name>
    <dbReference type="NCBI Taxonomy" id="412755"/>
    <lineage>
        <taxon>unclassified sequences</taxon>
        <taxon>metagenomes</taxon>
        <taxon>ecological metagenomes</taxon>
    </lineage>
</organism>
<protein>
    <submittedName>
        <fullName evidence="1">Uncharacterized protein</fullName>
    </submittedName>
</protein>
<sequence>MNDERHKCNKSGQYDIRLDTDGLWYVWDSDGDRGKKSLNFCVFCGERLAIMTNTKDIGGE</sequence>
<evidence type="ECO:0000313" key="1">
    <source>
        <dbReference type="EMBL" id="KKL05787.1"/>
    </source>
</evidence>
<dbReference type="EMBL" id="LAZR01043975">
    <property type="protein sequence ID" value="KKL05787.1"/>
    <property type="molecule type" value="Genomic_DNA"/>
</dbReference>
<reference evidence="1" key="1">
    <citation type="journal article" date="2015" name="Nature">
        <title>Complex archaea that bridge the gap between prokaryotes and eukaryotes.</title>
        <authorList>
            <person name="Spang A."/>
            <person name="Saw J.H."/>
            <person name="Jorgensen S.L."/>
            <person name="Zaremba-Niedzwiedzka K."/>
            <person name="Martijn J."/>
            <person name="Lind A.E."/>
            <person name="van Eijk R."/>
            <person name="Schleper C."/>
            <person name="Guy L."/>
            <person name="Ettema T.J."/>
        </authorList>
    </citation>
    <scope>NUCLEOTIDE SEQUENCE</scope>
</reference>
<name>A0A0F9AW26_9ZZZZ</name>
<comment type="caution">
    <text evidence="1">The sequence shown here is derived from an EMBL/GenBank/DDBJ whole genome shotgun (WGS) entry which is preliminary data.</text>
</comment>
<accession>A0A0F9AW26</accession>